<accession>A0A8X6FTT6</accession>
<sequence>MAGSDLHIAFSLSGVVLSYGQLHSCKLPQFKHPLAGLKNQIRLVGGIISPLISLADLIRRFLSLFGHVIGQISNQSSLVDSSGEQGEIHTLQFIVISCHHAEVPVSHVP</sequence>
<comment type="caution">
    <text evidence="1">The sequence shown here is derived from an EMBL/GenBank/DDBJ whole genome shotgun (WGS) entry which is preliminary data.</text>
</comment>
<keyword evidence="2" id="KW-1185">Reference proteome</keyword>
<protein>
    <submittedName>
        <fullName evidence="1">Uncharacterized protein</fullName>
    </submittedName>
</protein>
<evidence type="ECO:0000313" key="2">
    <source>
        <dbReference type="Proteomes" id="UP000887116"/>
    </source>
</evidence>
<reference evidence="1" key="1">
    <citation type="submission" date="2020-07" db="EMBL/GenBank/DDBJ databases">
        <title>Multicomponent nature underlies the extraordinary mechanical properties of spider dragline silk.</title>
        <authorList>
            <person name="Kono N."/>
            <person name="Nakamura H."/>
            <person name="Mori M."/>
            <person name="Yoshida Y."/>
            <person name="Ohtoshi R."/>
            <person name="Malay A.D."/>
            <person name="Moran D.A.P."/>
            <person name="Tomita M."/>
            <person name="Numata K."/>
            <person name="Arakawa K."/>
        </authorList>
    </citation>
    <scope>NUCLEOTIDE SEQUENCE</scope>
</reference>
<dbReference type="Proteomes" id="UP000887116">
    <property type="component" value="Unassembled WGS sequence"/>
</dbReference>
<dbReference type="AlphaFoldDB" id="A0A8X6FTT6"/>
<proteinExistence type="predicted"/>
<name>A0A8X6FTT6_TRICU</name>
<evidence type="ECO:0000313" key="1">
    <source>
        <dbReference type="EMBL" id="GFQ87179.1"/>
    </source>
</evidence>
<dbReference type="EMBL" id="BMAO01013237">
    <property type="protein sequence ID" value="GFQ87179.1"/>
    <property type="molecule type" value="Genomic_DNA"/>
</dbReference>
<gene>
    <name evidence="1" type="ORF">TNCT_655351</name>
</gene>
<organism evidence="1 2">
    <name type="scientific">Trichonephila clavata</name>
    <name type="common">Joro spider</name>
    <name type="synonym">Nephila clavata</name>
    <dbReference type="NCBI Taxonomy" id="2740835"/>
    <lineage>
        <taxon>Eukaryota</taxon>
        <taxon>Metazoa</taxon>
        <taxon>Ecdysozoa</taxon>
        <taxon>Arthropoda</taxon>
        <taxon>Chelicerata</taxon>
        <taxon>Arachnida</taxon>
        <taxon>Araneae</taxon>
        <taxon>Araneomorphae</taxon>
        <taxon>Entelegynae</taxon>
        <taxon>Araneoidea</taxon>
        <taxon>Nephilidae</taxon>
        <taxon>Trichonephila</taxon>
    </lineage>
</organism>